<evidence type="ECO:0000313" key="1">
    <source>
        <dbReference type="EMBL" id="KAF8789556.1"/>
    </source>
</evidence>
<proteinExistence type="predicted"/>
<comment type="caution">
    <text evidence="1">The sequence shown here is derived from an EMBL/GenBank/DDBJ whole genome shotgun (WGS) entry which is preliminary data.</text>
</comment>
<reference evidence="1" key="2">
    <citation type="submission" date="2020-06" db="EMBL/GenBank/DDBJ databases">
        <authorList>
            <person name="Sheffer M."/>
        </authorList>
    </citation>
    <scope>NUCLEOTIDE SEQUENCE</scope>
</reference>
<organism evidence="1 2">
    <name type="scientific">Argiope bruennichi</name>
    <name type="common">Wasp spider</name>
    <name type="synonym">Aranea bruennichi</name>
    <dbReference type="NCBI Taxonomy" id="94029"/>
    <lineage>
        <taxon>Eukaryota</taxon>
        <taxon>Metazoa</taxon>
        <taxon>Ecdysozoa</taxon>
        <taxon>Arthropoda</taxon>
        <taxon>Chelicerata</taxon>
        <taxon>Arachnida</taxon>
        <taxon>Araneae</taxon>
        <taxon>Araneomorphae</taxon>
        <taxon>Entelegynae</taxon>
        <taxon>Araneoidea</taxon>
        <taxon>Araneidae</taxon>
        <taxon>Argiope</taxon>
    </lineage>
</organism>
<protein>
    <submittedName>
        <fullName evidence="1">Uncharacterized protein</fullName>
    </submittedName>
</protein>
<gene>
    <name evidence="1" type="ORF">HNY73_007487</name>
</gene>
<dbReference type="EMBL" id="JABXBU010000012">
    <property type="protein sequence ID" value="KAF8789556.1"/>
    <property type="molecule type" value="Genomic_DNA"/>
</dbReference>
<keyword evidence="2" id="KW-1185">Reference proteome</keyword>
<name>A0A8T0FEQ3_ARGBR</name>
<dbReference type="AlphaFoldDB" id="A0A8T0FEQ3"/>
<sequence>MDALQVLAGLPPLDLKAIERYARFLVLRAKESVTVHSQEFHPDNYVRYVSPYENHPALYDGVSFDLLESTGNGLEIVTDG</sequence>
<accession>A0A8T0FEQ3</accession>
<dbReference type="Proteomes" id="UP000807504">
    <property type="component" value="Unassembled WGS sequence"/>
</dbReference>
<reference evidence="1" key="1">
    <citation type="journal article" date="2020" name="bioRxiv">
        <title>Chromosome-level reference genome of the European wasp spider Argiope bruennichi: a resource for studies on range expansion and evolutionary adaptation.</title>
        <authorList>
            <person name="Sheffer M.M."/>
            <person name="Hoppe A."/>
            <person name="Krehenwinkel H."/>
            <person name="Uhl G."/>
            <person name="Kuss A.W."/>
            <person name="Jensen L."/>
            <person name="Jensen C."/>
            <person name="Gillespie R.G."/>
            <person name="Hoff K.J."/>
            <person name="Prost S."/>
        </authorList>
    </citation>
    <scope>NUCLEOTIDE SEQUENCE</scope>
</reference>
<evidence type="ECO:0000313" key="2">
    <source>
        <dbReference type="Proteomes" id="UP000807504"/>
    </source>
</evidence>